<dbReference type="AlphaFoldDB" id="A0A2W7C3M4"/>
<evidence type="ECO:0000313" key="2">
    <source>
        <dbReference type="Proteomes" id="UP000248616"/>
    </source>
</evidence>
<name>A0A2W7C3M4_9HYPH</name>
<gene>
    <name evidence="1" type="ORF">B5V02_14335</name>
</gene>
<organism evidence="1 2">
    <name type="scientific">Mesorhizobium kowhaii</name>
    <dbReference type="NCBI Taxonomy" id="1300272"/>
    <lineage>
        <taxon>Bacteria</taxon>
        <taxon>Pseudomonadati</taxon>
        <taxon>Pseudomonadota</taxon>
        <taxon>Alphaproteobacteria</taxon>
        <taxon>Hyphomicrobiales</taxon>
        <taxon>Phyllobacteriaceae</taxon>
        <taxon>Mesorhizobium</taxon>
    </lineage>
</organism>
<evidence type="ECO:0000313" key="1">
    <source>
        <dbReference type="EMBL" id="PZV37474.1"/>
    </source>
</evidence>
<comment type="caution">
    <text evidence="1">The sequence shown here is derived from an EMBL/GenBank/DDBJ whole genome shotgun (WGS) entry which is preliminary data.</text>
</comment>
<dbReference type="EMBL" id="MZXV01000032">
    <property type="protein sequence ID" value="PZV37474.1"/>
    <property type="molecule type" value="Genomic_DNA"/>
</dbReference>
<keyword evidence="2" id="KW-1185">Reference proteome</keyword>
<proteinExistence type="predicted"/>
<reference evidence="2" key="1">
    <citation type="submission" date="2017-03" db="EMBL/GenBank/DDBJ databases">
        <authorList>
            <person name="Safronova V.I."/>
            <person name="Sazanova A.L."/>
            <person name="Chirak E.R."/>
        </authorList>
    </citation>
    <scope>NUCLEOTIDE SEQUENCE [LARGE SCALE GENOMIC DNA]</scope>
    <source>
        <strain evidence="2">Ach-343</strain>
    </source>
</reference>
<accession>A0A2W7C3M4</accession>
<sequence>MFFKEPLGVFRPIICRDFMLLNRLSESLAQSVKVKGPQLFAFVSVRCHVAHPHGSDDMLRKFRLSRTNA</sequence>
<protein>
    <submittedName>
        <fullName evidence="1">Uncharacterized protein</fullName>
    </submittedName>
</protein>
<dbReference type="Proteomes" id="UP000248616">
    <property type="component" value="Unassembled WGS sequence"/>
</dbReference>